<dbReference type="Proteomes" id="UP000438429">
    <property type="component" value="Unassembled WGS sequence"/>
</dbReference>
<sequence>MDKKNWPRGTTRRPDPKPEVAVHLQTRVTTISDTPSYRSASACRFKRAEENRALRAVCVTTLTRGEAKKKNNSKGTDLIRGGSRTMKEKEEEEEKKKKKKKKKGEKRKMETRWIQKLFQTVSTDRQTHRVAFPATCFTPPLLHERHPLTEEPTCQSF</sequence>
<organism evidence="2 3">
    <name type="scientific">Scophthalmus maximus</name>
    <name type="common">Turbot</name>
    <name type="synonym">Psetta maxima</name>
    <dbReference type="NCBI Taxonomy" id="52904"/>
    <lineage>
        <taxon>Eukaryota</taxon>
        <taxon>Metazoa</taxon>
        <taxon>Chordata</taxon>
        <taxon>Craniata</taxon>
        <taxon>Vertebrata</taxon>
        <taxon>Euteleostomi</taxon>
        <taxon>Actinopterygii</taxon>
        <taxon>Neopterygii</taxon>
        <taxon>Teleostei</taxon>
        <taxon>Neoteleostei</taxon>
        <taxon>Acanthomorphata</taxon>
        <taxon>Carangaria</taxon>
        <taxon>Pleuronectiformes</taxon>
        <taxon>Pleuronectoidei</taxon>
        <taxon>Scophthalmidae</taxon>
        <taxon>Scophthalmus</taxon>
    </lineage>
</organism>
<dbReference type="EMBL" id="VEVO01000002">
    <property type="protein sequence ID" value="KAF0045098.1"/>
    <property type="molecule type" value="Genomic_DNA"/>
</dbReference>
<gene>
    <name evidence="2" type="ORF">F2P81_001627</name>
</gene>
<evidence type="ECO:0000313" key="3">
    <source>
        <dbReference type="Proteomes" id="UP000438429"/>
    </source>
</evidence>
<comment type="caution">
    <text evidence="2">The sequence shown here is derived from an EMBL/GenBank/DDBJ whole genome shotgun (WGS) entry which is preliminary data.</text>
</comment>
<name>A0A6A4TKU2_SCOMX</name>
<evidence type="ECO:0000256" key="1">
    <source>
        <dbReference type="SAM" id="MobiDB-lite"/>
    </source>
</evidence>
<accession>A0A6A4TKU2</accession>
<proteinExistence type="predicted"/>
<evidence type="ECO:0000313" key="2">
    <source>
        <dbReference type="EMBL" id="KAF0045098.1"/>
    </source>
</evidence>
<feature type="region of interest" description="Disordered" evidence="1">
    <location>
        <begin position="64"/>
        <end position="109"/>
    </location>
</feature>
<feature type="compositionally biased region" description="Basic residues" evidence="1">
    <location>
        <begin position="96"/>
        <end position="106"/>
    </location>
</feature>
<dbReference type="AlphaFoldDB" id="A0A6A4TKU2"/>
<reference evidence="2 3" key="1">
    <citation type="submission" date="2019-06" db="EMBL/GenBank/DDBJ databases">
        <title>Draft genomes of female and male turbot (Scophthalmus maximus).</title>
        <authorList>
            <person name="Xu H."/>
            <person name="Xu X.-W."/>
            <person name="Shao C."/>
            <person name="Chen S."/>
        </authorList>
    </citation>
    <scope>NUCLEOTIDE SEQUENCE [LARGE SCALE GENOMIC DNA]</scope>
    <source>
        <strain evidence="2">Ysfricsl-2016a</strain>
        <tissue evidence="2">Blood</tissue>
    </source>
</reference>
<protein>
    <submittedName>
        <fullName evidence="2">Uncharacterized protein</fullName>
    </submittedName>
</protein>
<feature type="region of interest" description="Disordered" evidence="1">
    <location>
        <begin position="1"/>
        <end position="39"/>
    </location>
</feature>
<feature type="compositionally biased region" description="Polar residues" evidence="1">
    <location>
        <begin position="26"/>
        <end position="39"/>
    </location>
</feature>